<evidence type="ECO:0000256" key="2">
    <source>
        <dbReference type="ARBA" id="ARBA00006911"/>
    </source>
</evidence>
<protein>
    <submittedName>
        <fullName evidence="10">Uncharacterized protein</fullName>
    </submittedName>
</protein>
<keyword evidence="6" id="KW-0010">Activator</keyword>
<feature type="compositionally biased region" description="Polar residues" evidence="8">
    <location>
        <begin position="113"/>
        <end position="129"/>
    </location>
</feature>
<reference evidence="10 11" key="1">
    <citation type="journal article" date="2021" name="Comput. Struct. Biotechnol. J.">
        <title>De novo genome assembly of the potent medicinal plant Rehmannia glutinosa using nanopore technology.</title>
        <authorList>
            <person name="Ma L."/>
            <person name="Dong C."/>
            <person name="Song C."/>
            <person name="Wang X."/>
            <person name="Zheng X."/>
            <person name="Niu Y."/>
            <person name="Chen S."/>
            <person name="Feng W."/>
        </authorList>
    </citation>
    <scope>NUCLEOTIDE SEQUENCE [LARGE SCALE GENOMIC DNA]</scope>
    <source>
        <strain evidence="10">DH-2019</strain>
    </source>
</reference>
<evidence type="ECO:0000256" key="4">
    <source>
        <dbReference type="ARBA" id="ARBA00022833"/>
    </source>
</evidence>
<keyword evidence="3" id="KW-0479">Metal-binding</keyword>
<comment type="similarity">
    <text evidence="2">Belongs to the SHI protein family.</text>
</comment>
<evidence type="ECO:0000256" key="3">
    <source>
        <dbReference type="ARBA" id="ARBA00022723"/>
    </source>
</evidence>
<dbReference type="NCBIfam" id="TIGR01624">
    <property type="entry name" value="LRP1_Cterm"/>
    <property type="match status" value="1"/>
</dbReference>
<comment type="caution">
    <text evidence="10">The sequence shown here is derived from an EMBL/GenBank/DDBJ whole genome shotgun (WGS) entry which is preliminary data.</text>
</comment>
<feature type="compositionally biased region" description="Polar residues" evidence="8">
    <location>
        <begin position="273"/>
        <end position="283"/>
    </location>
</feature>
<gene>
    <name evidence="10" type="ORF">DH2020_036679</name>
</gene>
<feature type="chain" id="PRO_5047010408" evidence="9">
    <location>
        <begin position="18"/>
        <end position="454"/>
    </location>
</feature>
<feature type="region of interest" description="Disordered" evidence="8">
    <location>
        <begin position="102"/>
        <end position="133"/>
    </location>
</feature>
<evidence type="ECO:0000256" key="8">
    <source>
        <dbReference type="SAM" id="MobiDB-lite"/>
    </source>
</evidence>
<feature type="compositionally biased region" description="Basic and acidic residues" evidence="8">
    <location>
        <begin position="284"/>
        <end position="300"/>
    </location>
</feature>
<keyword evidence="9" id="KW-0732">Signal</keyword>
<dbReference type="InterPro" id="IPR007818">
    <property type="entry name" value="SHI"/>
</dbReference>
<evidence type="ECO:0000313" key="10">
    <source>
        <dbReference type="EMBL" id="KAK6129578.1"/>
    </source>
</evidence>
<dbReference type="InterPro" id="IPR006510">
    <property type="entry name" value="Znf_LRP1"/>
</dbReference>
<name>A0ABR0V2X7_REHGL</name>
<evidence type="ECO:0000256" key="9">
    <source>
        <dbReference type="SAM" id="SignalP"/>
    </source>
</evidence>
<evidence type="ECO:0000256" key="6">
    <source>
        <dbReference type="ARBA" id="ARBA00023159"/>
    </source>
</evidence>
<keyword evidence="7" id="KW-0539">Nucleus</keyword>
<keyword evidence="4" id="KW-0862">Zinc</keyword>
<keyword evidence="5" id="KW-0238">DNA-binding</keyword>
<comment type="subcellular location">
    <subcellularLocation>
        <location evidence="1">Nucleus</location>
    </subcellularLocation>
</comment>
<dbReference type="EMBL" id="JABTTQ020001628">
    <property type="protein sequence ID" value="KAK6129578.1"/>
    <property type="molecule type" value="Genomic_DNA"/>
</dbReference>
<organism evidence="10 11">
    <name type="scientific">Rehmannia glutinosa</name>
    <name type="common">Chinese foxglove</name>
    <dbReference type="NCBI Taxonomy" id="99300"/>
    <lineage>
        <taxon>Eukaryota</taxon>
        <taxon>Viridiplantae</taxon>
        <taxon>Streptophyta</taxon>
        <taxon>Embryophyta</taxon>
        <taxon>Tracheophyta</taxon>
        <taxon>Spermatophyta</taxon>
        <taxon>Magnoliopsida</taxon>
        <taxon>eudicotyledons</taxon>
        <taxon>Gunneridae</taxon>
        <taxon>Pentapetalae</taxon>
        <taxon>asterids</taxon>
        <taxon>lamiids</taxon>
        <taxon>Lamiales</taxon>
        <taxon>Orobanchaceae</taxon>
        <taxon>Rehmannieae</taxon>
        <taxon>Rehmannia</taxon>
    </lineage>
</organism>
<dbReference type="InterPro" id="IPR006511">
    <property type="entry name" value="SHI_C"/>
</dbReference>
<dbReference type="NCBIfam" id="TIGR01623">
    <property type="entry name" value="put_zinc_LRP1"/>
    <property type="match status" value="1"/>
</dbReference>
<evidence type="ECO:0000256" key="1">
    <source>
        <dbReference type="ARBA" id="ARBA00004123"/>
    </source>
</evidence>
<evidence type="ECO:0000256" key="7">
    <source>
        <dbReference type="ARBA" id="ARBA00023242"/>
    </source>
</evidence>
<evidence type="ECO:0000313" key="11">
    <source>
        <dbReference type="Proteomes" id="UP001318860"/>
    </source>
</evidence>
<dbReference type="Pfam" id="PF05142">
    <property type="entry name" value="DUF702"/>
    <property type="match status" value="1"/>
</dbReference>
<dbReference type="PANTHER" id="PTHR31604:SF4">
    <property type="entry name" value="PROTEIN SHORT INTERNODES"/>
    <property type="match status" value="1"/>
</dbReference>
<proteinExistence type="inferred from homology"/>
<sequence length="454" mass="49031">MWIPSLRSLIVLMCVVCERKELSVSKKQLELHINSEPKKKKKKKKKVEESHKLVVAEKKGKRSSCFLGGHGGVAELINIWKSLRVVVMAGFFSLSSGGLGGGRGSSGGGGGHNNRNPDQESSSHNNPPSEINPESWFLFRNEEIPYKGFELWQPQQPPHQAENFLQRGVGSSSLNPLQDLYASAGGLAVGPSRGGGFSISDDHQHQHQSPRSGFLMMRSSGGGGISCQDCGNQAKKDCVHMRCRTCCKSRGFQCQTHVKSTWVPAAKRRERQQQLAAMQNRETTASHREGSGKRQRENNNDHNNNNNPTASNSLVCTRIPTTNTSGLELGHFPSEVSSEAVFRCVRVSAIDDAEDQFAYQTAVNICGHVFKGILYDQGTENQYMPGETSSGGGSVSAGAAQQLNLITGISTATTSSAPNTSAAAAASPFLDPSLYPAPINSFISGTQFFPPPRS</sequence>
<feature type="signal peptide" evidence="9">
    <location>
        <begin position="1"/>
        <end position="17"/>
    </location>
</feature>
<accession>A0ABR0V2X7</accession>
<keyword evidence="11" id="KW-1185">Reference proteome</keyword>
<dbReference type="PANTHER" id="PTHR31604">
    <property type="entry name" value="PROTEIN LATERAL ROOT PRIMORDIUM 1"/>
    <property type="match status" value="1"/>
</dbReference>
<feature type="region of interest" description="Disordered" evidence="8">
    <location>
        <begin position="265"/>
        <end position="315"/>
    </location>
</feature>
<evidence type="ECO:0000256" key="5">
    <source>
        <dbReference type="ARBA" id="ARBA00023125"/>
    </source>
</evidence>
<dbReference type="Proteomes" id="UP001318860">
    <property type="component" value="Unassembled WGS sequence"/>
</dbReference>
<feature type="compositionally biased region" description="Gly residues" evidence="8">
    <location>
        <begin position="102"/>
        <end position="112"/>
    </location>
</feature>